<feature type="coiled-coil region" evidence="3">
    <location>
        <begin position="155"/>
        <end position="203"/>
    </location>
</feature>
<proteinExistence type="predicted"/>
<keyword evidence="8" id="KW-1185">Reference proteome</keyword>
<organism evidence="6 7">
    <name type="scientific">Desulfobacter hydrogenophilus</name>
    <dbReference type="NCBI Taxonomy" id="2291"/>
    <lineage>
        <taxon>Bacteria</taxon>
        <taxon>Pseudomonadati</taxon>
        <taxon>Thermodesulfobacteriota</taxon>
        <taxon>Desulfobacteria</taxon>
        <taxon>Desulfobacterales</taxon>
        <taxon>Desulfobacteraceae</taxon>
        <taxon>Desulfobacter</taxon>
    </lineage>
</organism>
<dbReference type="Gene3D" id="3.40.50.2300">
    <property type="match status" value="1"/>
</dbReference>
<dbReference type="Proteomes" id="UP000248798">
    <property type="component" value="Unassembled WGS sequence"/>
</dbReference>
<dbReference type="InterPro" id="IPR001789">
    <property type="entry name" value="Sig_transdc_resp-reg_receiver"/>
</dbReference>
<dbReference type="Proteomes" id="UP000293902">
    <property type="component" value="Chromosome"/>
</dbReference>
<evidence type="ECO:0000256" key="1">
    <source>
        <dbReference type="ARBA" id="ARBA00022553"/>
    </source>
</evidence>
<evidence type="ECO:0000313" key="5">
    <source>
        <dbReference type="EMBL" id="QBH11700.1"/>
    </source>
</evidence>
<evidence type="ECO:0000256" key="3">
    <source>
        <dbReference type="SAM" id="Coils"/>
    </source>
</evidence>
<name>A0A328FID7_9BACT</name>
<dbReference type="SUPFAM" id="SSF52172">
    <property type="entry name" value="CheY-like"/>
    <property type="match status" value="1"/>
</dbReference>
<evidence type="ECO:0000313" key="6">
    <source>
        <dbReference type="EMBL" id="RAM02913.1"/>
    </source>
</evidence>
<dbReference type="PROSITE" id="PS50110">
    <property type="entry name" value="RESPONSE_REGULATORY"/>
    <property type="match status" value="1"/>
</dbReference>
<evidence type="ECO:0000256" key="2">
    <source>
        <dbReference type="PROSITE-ProRule" id="PRU00169"/>
    </source>
</evidence>
<dbReference type="PANTHER" id="PTHR44591:SF3">
    <property type="entry name" value="RESPONSE REGULATORY DOMAIN-CONTAINING PROTEIN"/>
    <property type="match status" value="1"/>
</dbReference>
<keyword evidence="3" id="KW-0175">Coiled coil</keyword>
<protein>
    <submittedName>
        <fullName evidence="5">Response regulator</fullName>
    </submittedName>
</protein>
<dbReference type="OrthoDB" id="9800897at2"/>
<dbReference type="EMBL" id="CP036313">
    <property type="protein sequence ID" value="QBH11700.1"/>
    <property type="molecule type" value="Genomic_DNA"/>
</dbReference>
<reference evidence="5 8" key="2">
    <citation type="submission" date="2019-02" db="EMBL/GenBank/DDBJ databases">
        <title>Complete genome sequence of Desulfobacter hydrogenophilus AcRS1.</title>
        <authorList>
            <person name="Marietou A."/>
            <person name="Lund M.B."/>
            <person name="Marshall I.P.G."/>
            <person name="Schreiber L."/>
            <person name="Jorgensen B."/>
        </authorList>
    </citation>
    <scope>NUCLEOTIDE SEQUENCE [LARGE SCALE GENOMIC DNA]</scope>
    <source>
        <strain evidence="5 8">AcRS1</strain>
    </source>
</reference>
<feature type="modified residue" description="4-aspartylphosphate" evidence="2">
    <location>
        <position position="76"/>
    </location>
</feature>
<evidence type="ECO:0000259" key="4">
    <source>
        <dbReference type="PROSITE" id="PS50110"/>
    </source>
</evidence>
<feature type="domain" description="Response regulatory" evidence="4">
    <location>
        <begin position="25"/>
        <end position="142"/>
    </location>
</feature>
<dbReference type="InterPro" id="IPR011006">
    <property type="entry name" value="CheY-like_superfamily"/>
</dbReference>
<dbReference type="EMBL" id="QLNI01000009">
    <property type="protein sequence ID" value="RAM02913.1"/>
    <property type="molecule type" value="Genomic_DNA"/>
</dbReference>
<gene>
    <name evidence="6" type="ORF">DO021_05790</name>
    <name evidence="5" type="ORF">EYB58_01420</name>
</gene>
<dbReference type="PANTHER" id="PTHR44591">
    <property type="entry name" value="STRESS RESPONSE REGULATOR PROTEIN 1"/>
    <property type="match status" value="1"/>
</dbReference>
<keyword evidence="1 2" id="KW-0597">Phosphoprotein</keyword>
<dbReference type="Pfam" id="PF00072">
    <property type="entry name" value="Response_reg"/>
    <property type="match status" value="1"/>
</dbReference>
<dbReference type="SMART" id="SM00448">
    <property type="entry name" value="REC"/>
    <property type="match status" value="1"/>
</dbReference>
<dbReference type="GO" id="GO:0000160">
    <property type="term" value="P:phosphorelay signal transduction system"/>
    <property type="evidence" value="ECO:0007669"/>
    <property type="project" value="InterPro"/>
</dbReference>
<reference evidence="6 7" key="1">
    <citation type="submission" date="2018-06" db="EMBL/GenBank/DDBJ databases">
        <title>Complete Genome Sequence of Desulfobacter hydrogenophilus (DSM3380).</title>
        <authorList>
            <person name="Marietou A."/>
            <person name="Schreiber L."/>
            <person name="Marshall I."/>
            <person name="Jorgensen B."/>
        </authorList>
    </citation>
    <scope>NUCLEOTIDE SEQUENCE [LARGE SCALE GENOMIC DNA]</scope>
    <source>
        <strain evidence="6 7">DSM 3380</strain>
    </source>
</reference>
<sequence>MPALKQWPKTLNLTGDPLSETHTYPVLIVDDEKPIATIIQRLLEPKNITTEYAADGEQALLKMRQAATPYSLIISDQKMPEMTGDALLEKAALISPDTARFMMSGYTDLSAIIRAINNGAINRFIPKPLDKETFIRAVLDAVAQFEADVEAKRLFEQAKTQNLKLFELYKELKQETQKFEQVMDGLDAEIAELTHRMDVLKLADLKDKKVLDRIEQSMEDKKLLTQDNFAGFAAQVREEVYIQFQDIAIRNGLTMPGKN</sequence>
<dbReference type="InterPro" id="IPR050595">
    <property type="entry name" value="Bact_response_regulator"/>
</dbReference>
<evidence type="ECO:0000313" key="8">
    <source>
        <dbReference type="Proteomes" id="UP000293902"/>
    </source>
</evidence>
<dbReference type="AlphaFoldDB" id="A0A328FID7"/>
<accession>A0A328FID7</accession>
<evidence type="ECO:0000313" key="7">
    <source>
        <dbReference type="Proteomes" id="UP000248798"/>
    </source>
</evidence>